<keyword evidence="5 6" id="KW-0378">Hydrolase</keyword>
<feature type="domain" description="Peptidase M24" evidence="8">
    <location>
        <begin position="163"/>
        <end position="374"/>
    </location>
</feature>
<evidence type="ECO:0000256" key="4">
    <source>
        <dbReference type="ARBA" id="ARBA00022723"/>
    </source>
</evidence>
<dbReference type="OrthoDB" id="7848262at2759"/>
<dbReference type="GO" id="GO:0070006">
    <property type="term" value="F:metalloaminopeptidase activity"/>
    <property type="evidence" value="ECO:0007669"/>
    <property type="project" value="UniProtKB-UniRule"/>
</dbReference>
<sequence length="481" mass="52560">MGSKTSEDHQQTPGASDSGAFKPANANPNVPKNGSSSADLDQGVISADDDEDDDAKGKAEMSISANAGNCSVAPSSPYQKQSSHSTSDKKKKRKRPKQKKSKTGPLPATELKQSNPPRILLSTLFPVEYPTGELIPYENLSRETNEETRYNSKLWDVGSLSDYRQAAEIHRQVRYYAQRELIKPGGSLLSIAEGIEDGIRALSGHSGLEPGDGLISSMGFPTGLCRNNETAHYTPNPGDKEVLMNENDVLKVDFGVHINGRIVDSAFTIAFDHKYDNLLAAVKAATNTGIEHAGVDARMKDIGAAIQEVMESYEVELDGKLYPVKAIRSLTGHNILRYHIHGDKQVPFVKNDSSQKMEEGDIFAIETFGSTGKGYTRDDGTAVYGYGRDEYASTANLRSSSAKSLLKIIDANFGTIVFNRRYLERLGVKNYHLGMRELVNQGIVETYGQLADVKGSYTAQFEHTILLHSGGKEVISRGDDY</sequence>
<dbReference type="AlphaFoldDB" id="A0A1E1L0H6"/>
<feature type="region of interest" description="Disordered" evidence="7">
    <location>
        <begin position="1"/>
        <end position="115"/>
    </location>
</feature>
<evidence type="ECO:0000313" key="9">
    <source>
        <dbReference type="EMBL" id="CZT04009.1"/>
    </source>
</evidence>
<dbReference type="InterPro" id="IPR036388">
    <property type="entry name" value="WH-like_DNA-bd_sf"/>
</dbReference>
<dbReference type="InterPro" id="IPR000994">
    <property type="entry name" value="Pept_M24"/>
</dbReference>
<dbReference type="InterPro" id="IPR018349">
    <property type="entry name" value="Pept_M24A_MAP2_BS"/>
</dbReference>
<feature type="binding site" evidence="6">
    <location>
        <position position="264"/>
    </location>
    <ligand>
        <name>a divalent metal cation</name>
        <dbReference type="ChEBI" id="CHEBI:60240"/>
        <label>1</label>
    </ligand>
</feature>
<comment type="similarity">
    <text evidence="6">Belongs to the peptidase M24A family. Methionine aminopeptidase eukaryotic type 2 subfamily.</text>
</comment>
<dbReference type="GO" id="GO:0006508">
    <property type="term" value="P:proteolysis"/>
    <property type="evidence" value="ECO:0007669"/>
    <property type="project" value="UniProtKB-KW"/>
</dbReference>
<evidence type="ECO:0000256" key="5">
    <source>
        <dbReference type="ARBA" id="ARBA00022801"/>
    </source>
</evidence>
<keyword evidence="10" id="KW-1185">Reference proteome</keyword>
<dbReference type="Gene3D" id="3.90.230.10">
    <property type="entry name" value="Creatinase/methionine aminopeptidase superfamily"/>
    <property type="match status" value="1"/>
</dbReference>
<dbReference type="InterPro" id="IPR036390">
    <property type="entry name" value="WH_DNA-bd_sf"/>
</dbReference>
<feature type="binding site" evidence="6">
    <location>
        <position position="341"/>
    </location>
    <ligand>
        <name>substrate</name>
    </ligand>
</feature>
<evidence type="ECO:0000256" key="2">
    <source>
        <dbReference type="ARBA" id="ARBA00022490"/>
    </source>
</evidence>
<accession>A0A1E1L0H6</accession>
<dbReference type="Proteomes" id="UP000178912">
    <property type="component" value="Unassembled WGS sequence"/>
</dbReference>
<evidence type="ECO:0000256" key="1">
    <source>
        <dbReference type="ARBA" id="ARBA00022438"/>
    </source>
</evidence>
<dbReference type="Pfam" id="PF00557">
    <property type="entry name" value="Peptidase_M24"/>
    <property type="match status" value="1"/>
</dbReference>
<evidence type="ECO:0000256" key="6">
    <source>
        <dbReference type="HAMAP-Rule" id="MF_03175"/>
    </source>
</evidence>
<feature type="binding site" evidence="6">
    <location>
        <position position="232"/>
    </location>
    <ligand>
        <name>substrate</name>
    </ligand>
</feature>
<dbReference type="InterPro" id="IPR002468">
    <property type="entry name" value="Pept_M24A_MAP2"/>
</dbReference>
<keyword evidence="1 6" id="KW-0031">Aminopeptidase</keyword>
<dbReference type="EMBL" id="FJUX01000066">
    <property type="protein sequence ID" value="CZT04009.1"/>
    <property type="molecule type" value="Genomic_DNA"/>
</dbReference>
<dbReference type="NCBIfam" id="TIGR00501">
    <property type="entry name" value="met_pdase_II"/>
    <property type="match status" value="1"/>
</dbReference>
<comment type="catalytic activity">
    <reaction evidence="6">
        <text>Release of N-terminal amino acids, preferentially methionine, from peptides and arylamides.</text>
        <dbReference type="EC" id="3.4.11.18"/>
    </reaction>
</comment>
<feature type="compositionally biased region" description="Basic and acidic residues" evidence="7">
    <location>
        <begin position="1"/>
        <end position="10"/>
    </location>
</feature>
<comment type="cofactor">
    <cofactor evidence="6">
        <name>Co(2+)</name>
        <dbReference type="ChEBI" id="CHEBI:48828"/>
    </cofactor>
    <cofactor evidence="6">
        <name>Zn(2+)</name>
        <dbReference type="ChEBI" id="CHEBI:29105"/>
    </cofactor>
    <cofactor evidence="6">
        <name>Mn(2+)</name>
        <dbReference type="ChEBI" id="CHEBI:29035"/>
    </cofactor>
    <cofactor evidence="6">
        <name>Fe(2+)</name>
        <dbReference type="ChEBI" id="CHEBI:29033"/>
    </cofactor>
    <text evidence="6">Binds 2 divalent metal cations per subunit. Has a high-affinity and a low affinity metal-binding site. The true nature of the physiological cofactor is under debate. The enzyme is active with cobalt, zinc, manganese or divalent iron ions. Most likely, methionine aminopeptidases function as mononuclear Fe(2+)-metalloproteases under physiological conditions, and the catalytically relevant metal-binding site has been assigned to the histidine-containing high-affinity site.</text>
</comment>
<dbReference type="HAMAP" id="MF_03175">
    <property type="entry name" value="MetAP_2_euk"/>
    <property type="match status" value="1"/>
</dbReference>
<dbReference type="InterPro" id="IPR036005">
    <property type="entry name" value="Creatinase/aminopeptidase-like"/>
</dbReference>
<proteinExistence type="inferred from homology"/>
<dbReference type="Gene3D" id="1.10.10.10">
    <property type="entry name" value="Winged helix-like DNA-binding domain superfamily/Winged helix DNA-binding domain"/>
    <property type="match status" value="1"/>
</dbReference>
<protein>
    <recommendedName>
        <fullName evidence="6">Methionine aminopeptidase 2</fullName>
        <shortName evidence="6">MAP 2</shortName>
        <shortName evidence="6">MetAP 2</shortName>
        <ecNumber evidence="6">3.4.11.18</ecNumber>
    </recommendedName>
    <alternativeName>
        <fullName evidence="6">Peptidase M</fullName>
    </alternativeName>
</protein>
<feature type="compositionally biased region" description="Polar residues" evidence="7">
    <location>
        <begin position="63"/>
        <end position="78"/>
    </location>
</feature>
<dbReference type="SUPFAM" id="SSF46785">
    <property type="entry name" value="Winged helix' DNA-binding domain"/>
    <property type="match status" value="1"/>
</dbReference>
<evidence type="ECO:0000256" key="7">
    <source>
        <dbReference type="SAM" id="MobiDB-lite"/>
    </source>
</evidence>
<feature type="binding site" evidence="6">
    <location>
        <position position="264"/>
    </location>
    <ligand>
        <name>a divalent metal cation</name>
        <dbReference type="ChEBI" id="CHEBI:60240"/>
        <label>2</label>
        <note>catalytic</note>
    </ligand>
</feature>
<evidence type="ECO:0000313" key="10">
    <source>
        <dbReference type="Proteomes" id="UP000178912"/>
    </source>
</evidence>
<dbReference type="GO" id="GO:0046872">
    <property type="term" value="F:metal ion binding"/>
    <property type="evidence" value="ECO:0007669"/>
    <property type="project" value="UniProtKB-UniRule"/>
</dbReference>
<dbReference type="SUPFAM" id="SSF55920">
    <property type="entry name" value="Creatinase/aminopeptidase"/>
    <property type="match status" value="1"/>
</dbReference>
<dbReference type="PANTHER" id="PTHR45777">
    <property type="entry name" value="METHIONINE AMINOPEPTIDASE 2"/>
    <property type="match status" value="1"/>
</dbReference>
<comment type="subcellular location">
    <subcellularLocation>
        <location evidence="6">Cytoplasm</location>
    </subcellularLocation>
</comment>
<feature type="binding site" evidence="6">
    <location>
        <position position="462"/>
    </location>
    <ligand>
        <name>a divalent metal cation</name>
        <dbReference type="ChEBI" id="CHEBI:60240"/>
        <label>2</label>
        <note>catalytic</note>
    </ligand>
</feature>
<dbReference type="CDD" id="cd01088">
    <property type="entry name" value="MetAP2"/>
    <property type="match status" value="1"/>
</dbReference>
<evidence type="ECO:0000256" key="3">
    <source>
        <dbReference type="ARBA" id="ARBA00022670"/>
    </source>
</evidence>
<organism evidence="9 10">
    <name type="scientific">Rhynchosporium agropyri</name>
    <dbReference type="NCBI Taxonomy" id="914238"/>
    <lineage>
        <taxon>Eukaryota</taxon>
        <taxon>Fungi</taxon>
        <taxon>Dikarya</taxon>
        <taxon>Ascomycota</taxon>
        <taxon>Pezizomycotina</taxon>
        <taxon>Leotiomycetes</taxon>
        <taxon>Helotiales</taxon>
        <taxon>Ploettnerulaceae</taxon>
        <taxon>Rhynchosporium</taxon>
    </lineage>
</organism>
<comment type="function">
    <text evidence="6">Cotranslationally removes the N-terminal methionine from nascent proteins. The N-terminal methionine is often cleaved when the second residue in the primary sequence is small and uncharged (Met-Ala-, Cys, Gly, Pro, Ser, Thr, or Val).</text>
</comment>
<dbReference type="PROSITE" id="PS01202">
    <property type="entry name" value="MAP_2"/>
    <property type="match status" value="1"/>
</dbReference>
<dbReference type="PANTHER" id="PTHR45777:SF1">
    <property type="entry name" value="METHIONINE AMINOPEPTIDASE 2-2"/>
    <property type="match status" value="1"/>
</dbReference>
<feature type="binding site" evidence="6">
    <location>
        <position position="333"/>
    </location>
    <ligand>
        <name>a divalent metal cation</name>
        <dbReference type="ChEBI" id="CHEBI:60240"/>
        <label>2</label>
        <note>catalytic</note>
    </ligand>
</feature>
<evidence type="ECO:0000259" key="8">
    <source>
        <dbReference type="Pfam" id="PF00557"/>
    </source>
</evidence>
<feature type="compositionally biased region" description="Basic residues" evidence="7">
    <location>
        <begin position="89"/>
        <end position="102"/>
    </location>
</feature>
<reference evidence="10" key="1">
    <citation type="submission" date="2016-03" db="EMBL/GenBank/DDBJ databases">
        <authorList>
            <person name="Guldener U."/>
        </authorList>
    </citation>
    <scope>NUCLEOTIDE SEQUENCE [LARGE SCALE GENOMIC DNA]</scope>
    <source>
        <strain evidence="10">04CH-RAC-A.6.1</strain>
    </source>
</reference>
<keyword evidence="4 6" id="KW-0479">Metal-binding</keyword>
<name>A0A1E1L0H6_9HELO</name>
<keyword evidence="2 6" id="KW-0963">Cytoplasm</keyword>
<feature type="binding site" evidence="6">
    <location>
        <position position="366"/>
    </location>
    <ligand>
        <name>a divalent metal cation</name>
        <dbReference type="ChEBI" id="CHEBI:60240"/>
        <label>2</label>
        <note>catalytic</note>
    </ligand>
</feature>
<feature type="compositionally biased region" description="Low complexity" evidence="7">
    <location>
        <begin position="22"/>
        <end position="33"/>
    </location>
</feature>
<dbReference type="GO" id="GO:0004239">
    <property type="term" value="F:initiator methionyl aminopeptidase activity"/>
    <property type="evidence" value="ECO:0007669"/>
    <property type="project" value="UniProtKB-UniRule"/>
</dbReference>
<feature type="binding site" evidence="6">
    <location>
        <position position="462"/>
    </location>
    <ligand>
        <name>a divalent metal cation</name>
        <dbReference type="ChEBI" id="CHEBI:60240"/>
        <label>1</label>
    </ligand>
</feature>
<gene>
    <name evidence="9" type="ORF">RAG0_10600</name>
</gene>
<keyword evidence="3 6" id="KW-0645">Protease</keyword>
<dbReference type="EC" id="3.4.11.18" evidence="6"/>
<dbReference type="InterPro" id="IPR050247">
    <property type="entry name" value="Met_Aminopeptidase_Type2"/>
</dbReference>
<feature type="binding site" evidence="6">
    <location>
        <position position="253"/>
    </location>
    <ligand>
        <name>a divalent metal cation</name>
        <dbReference type="ChEBI" id="CHEBI:60240"/>
        <label>1</label>
    </ligand>
</feature>
<dbReference type="GO" id="GO:0005737">
    <property type="term" value="C:cytoplasm"/>
    <property type="evidence" value="ECO:0007669"/>
    <property type="project" value="UniProtKB-SubCell"/>
</dbReference>